<sequence length="460" mass="53378">MGQPSPVSPITSPKPALVQYNNLQHSSITLPSIHSLNIPTFPPIEKNYTLEQQTYTSSPPLQQVSSPQQGDEHYYDHHHHQSLDNHFFQLKDEIKKEDSLPSLSPESKKNWKPRKKRQCSECKLYFSNLATHKSTHLKPTNRPHICEYCQRGFARPNDLFRHTKCHWKEIGSDKGQFKCPFKSQSNSQCCHNTGIFSRCDTFKNHLKAIHFQYPNGTKKEQRSKVKGKCRLCQQEFENVDDWIKNHINSKSCPMMTTATKDPTTYNTYGFNSPKDLFSSVTLESRVSPFELDMYLHKSNSTYFLDLDIARTKLLIRLLQSYWWHSFENKSGKFGKSKRKIANFPYAPIAIVKCQFKRELKPFEKFHINSRILAWDKKWLFVLSTFTTKNSHNSQMDKVNAVALTKYVFKIGRITIPPIEILNHCNLIDEKNLETNLVNYELVKNLVDTEGLESIAITAAL</sequence>
<comment type="caution">
    <text evidence="5">The sequence shown here is derived from an EMBL/GenBank/DDBJ whole genome shotgun (WGS) entry which is preliminary data.</text>
</comment>
<feature type="domain" description="C2H2-type" evidence="4">
    <location>
        <begin position="144"/>
        <end position="171"/>
    </location>
</feature>
<dbReference type="RefSeq" id="XP_049180465.1">
    <property type="nucleotide sequence ID" value="XM_049323723.1"/>
</dbReference>
<dbReference type="SMART" id="SM00355">
    <property type="entry name" value="ZnF_C2H2"/>
    <property type="match status" value="2"/>
</dbReference>
<organism evidence="5 6">
    <name type="scientific">Candida oxycetoniae</name>
    <dbReference type="NCBI Taxonomy" id="497107"/>
    <lineage>
        <taxon>Eukaryota</taxon>
        <taxon>Fungi</taxon>
        <taxon>Dikarya</taxon>
        <taxon>Ascomycota</taxon>
        <taxon>Saccharomycotina</taxon>
        <taxon>Pichiomycetes</taxon>
        <taxon>Debaryomycetaceae</taxon>
        <taxon>Candida/Lodderomyces clade</taxon>
        <taxon>Candida</taxon>
    </lineage>
</organism>
<evidence type="ECO:0000256" key="2">
    <source>
        <dbReference type="PROSITE-ProRule" id="PRU00042"/>
    </source>
</evidence>
<dbReference type="InterPro" id="IPR051490">
    <property type="entry name" value="THEM6_lcsJ_thioesterase"/>
</dbReference>
<dbReference type="PROSITE" id="PS00028">
    <property type="entry name" value="ZINC_FINGER_C2H2_1"/>
    <property type="match status" value="1"/>
</dbReference>
<dbReference type="PROSITE" id="PS50157">
    <property type="entry name" value="ZINC_FINGER_C2H2_2"/>
    <property type="match status" value="1"/>
</dbReference>
<gene>
    <name evidence="5" type="ORF">KGF56_002488</name>
</gene>
<dbReference type="GO" id="GO:0008270">
    <property type="term" value="F:zinc ion binding"/>
    <property type="evidence" value="ECO:0007669"/>
    <property type="project" value="UniProtKB-KW"/>
</dbReference>
<dbReference type="GeneID" id="73380105"/>
<reference evidence="5" key="1">
    <citation type="journal article" date="2022" name="DNA Res.">
        <title>Genome analysis of five recently described species of the CUG-Ser clade uncovers Candida theae as a new hybrid lineage with pathogenic potential in the Candida parapsilosis species complex.</title>
        <authorList>
            <person name="Mixao V."/>
            <person name="Del Olmo V."/>
            <person name="Hegedusova E."/>
            <person name="Saus E."/>
            <person name="Pryszcz L."/>
            <person name="Cillingova A."/>
            <person name="Nosek J."/>
            <person name="Gabaldon T."/>
        </authorList>
    </citation>
    <scope>NUCLEOTIDE SEQUENCE</scope>
    <source>
        <strain evidence="5">CBS 10844</strain>
    </source>
</reference>
<accession>A0AAI9SXL0</accession>
<protein>
    <submittedName>
        <fullName evidence="5">STP4</fullName>
    </submittedName>
</protein>
<keyword evidence="2" id="KW-0863">Zinc-finger</keyword>
<feature type="compositionally biased region" description="Low complexity" evidence="3">
    <location>
        <begin position="57"/>
        <end position="69"/>
    </location>
</feature>
<dbReference type="InterPro" id="IPR013087">
    <property type="entry name" value="Znf_C2H2_type"/>
</dbReference>
<keyword evidence="2" id="KW-0862">Zinc</keyword>
<keyword evidence="2" id="KW-0479">Metal-binding</keyword>
<dbReference type="EMBL" id="JAHUZD010000088">
    <property type="protein sequence ID" value="KAI3404720.2"/>
    <property type="molecule type" value="Genomic_DNA"/>
</dbReference>
<dbReference type="Gene3D" id="3.30.160.60">
    <property type="entry name" value="Classic Zinc Finger"/>
    <property type="match status" value="1"/>
</dbReference>
<proteinExistence type="inferred from homology"/>
<dbReference type="CDD" id="cd00586">
    <property type="entry name" value="4HBT"/>
    <property type="match status" value="1"/>
</dbReference>
<dbReference type="InterPro" id="IPR036236">
    <property type="entry name" value="Znf_C2H2_sf"/>
</dbReference>
<dbReference type="PANTHER" id="PTHR12475">
    <property type="match status" value="1"/>
</dbReference>
<evidence type="ECO:0000313" key="6">
    <source>
        <dbReference type="Proteomes" id="UP001202479"/>
    </source>
</evidence>
<dbReference type="InterPro" id="IPR029069">
    <property type="entry name" value="HotDog_dom_sf"/>
</dbReference>
<dbReference type="AlphaFoldDB" id="A0AAI9SXL0"/>
<evidence type="ECO:0000256" key="1">
    <source>
        <dbReference type="ARBA" id="ARBA00038476"/>
    </source>
</evidence>
<dbReference type="Gene3D" id="3.10.129.10">
    <property type="entry name" value="Hotdog Thioesterase"/>
    <property type="match status" value="1"/>
</dbReference>
<evidence type="ECO:0000313" key="5">
    <source>
        <dbReference type="EMBL" id="KAI3404720.2"/>
    </source>
</evidence>
<evidence type="ECO:0000256" key="3">
    <source>
        <dbReference type="SAM" id="MobiDB-lite"/>
    </source>
</evidence>
<dbReference type="Proteomes" id="UP001202479">
    <property type="component" value="Unassembled WGS sequence"/>
</dbReference>
<feature type="region of interest" description="Disordered" evidence="3">
    <location>
        <begin position="55"/>
        <end position="76"/>
    </location>
</feature>
<comment type="similarity">
    <text evidence="1">Belongs to the lcsJ thioesterase family.</text>
</comment>
<dbReference type="Pfam" id="PF13279">
    <property type="entry name" value="4HBT_2"/>
    <property type="match status" value="1"/>
</dbReference>
<dbReference type="PANTHER" id="PTHR12475:SF4">
    <property type="entry name" value="PROTEIN THEM6"/>
    <property type="match status" value="1"/>
</dbReference>
<keyword evidence="6" id="KW-1185">Reference proteome</keyword>
<dbReference type="SUPFAM" id="SSF54637">
    <property type="entry name" value="Thioesterase/thiol ester dehydrase-isomerase"/>
    <property type="match status" value="1"/>
</dbReference>
<dbReference type="SUPFAM" id="SSF57667">
    <property type="entry name" value="beta-beta-alpha zinc fingers"/>
    <property type="match status" value="1"/>
</dbReference>
<evidence type="ECO:0000259" key="4">
    <source>
        <dbReference type="PROSITE" id="PS50157"/>
    </source>
</evidence>
<name>A0AAI9SXL0_9ASCO</name>